<evidence type="ECO:0000256" key="3">
    <source>
        <dbReference type="ARBA" id="ARBA00002284"/>
    </source>
</evidence>
<dbReference type="InterPro" id="IPR032677">
    <property type="entry name" value="GTP_cyclohydro_II"/>
</dbReference>
<feature type="region of interest" description="DHBP synthase" evidence="20">
    <location>
        <begin position="1"/>
        <end position="211"/>
    </location>
</feature>
<evidence type="ECO:0000256" key="18">
    <source>
        <dbReference type="ARBA" id="ARBA00043932"/>
    </source>
</evidence>
<feature type="binding site" evidence="20">
    <location>
        <position position="327"/>
    </location>
    <ligand>
        <name>GTP</name>
        <dbReference type="ChEBI" id="CHEBI:37565"/>
    </ligand>
</feature>
<dbReference type="SUPFAM" id="SSF55821">
    <property type="entry name" value="YrdC/RibB"/>
    <property type="match status" value="1"/>
</dbReference>
<dbReference type="NCBIfam" id="NF001591">
    <property type="entry name" value="PRK00393.1"/>
    <property type="match status" value="1"/>
</dbReference>
<feature type="binding site" evidence="20">
    <location>
        <position position="367"/>
    </location>
    <ligand>
        <name>GTP</name>
        <dbReference type="ChEBI" id="CHEBI:37565"/>
    </ligand>
</feature>
<comment type="cofactor">
    <cofactor evidence="20">
        <name>Zn(2+)</name>
        <dbReference type="ChEBI" id="CHEBI:29105"/>
    </cofactor>
    <text evidence="20">Binds 1 zinc ion per subunit.</text>
</comment>
<dbReference type="STRING" id="1266370.NITGR_910039"/>
<evidence type="ECO:0000256" key="5">
    <source>
        <dbReference type="ARBA" id="ARBA00004904"/>
    </source>
</evidence>
<keyword evidence="9 20" id="KW-0479">Metal-binding</keyword>
<name>M1Z1V6_NITG3</name>
<comment type="function">
    <text evidence="18 20">Catalyzes the conversion of GTP to 2,5-diamino-6-ribosylamino-4(3H)-pyrimidinone 5'-phosphate (DARP), formate and pyrophosphate.</text>
</comment>
<comment type="cofactor">
    <cofactor evidence="2">
        <name>Mn(2+)</name>
        <dbReference type="ChEBI" id="CHEBI:29035"/>
    </cofactor>
</comment>
<dbReference type="InParanoid" id="M1Z1V6"/>
<evidence type="ECO:0000256" key="10">
    <source>
        <dbReference type="ARBA" id="ARBA00022741"/>
    </source>
</evidence>
<dbReference type="HAMAP" id="MF_01283">
    <property type="entry name" value="RibBA"/>
    <property type="match status" value="1"/>
</dbReference>
<accession>M1Z1V6</accession>
<dbReference type="NCBIfam" id="NF006803">
    <property type="entry name" value="PRK09311.1"/>
    <property type="match status" value="1"/>
</dbReference>
<evidence type="ECO:0000256" key="19">
    <source>
        <dbReference type="ARBA" id="ARBA00049295"/>
    </source>
</evidence>
<dbReference type="HAMAP" id="MF_00180">
    <property type="entry name" value="RibB"/>
    <property type="match status" value="1"/>
</dbReference>
<dbReference type="OrthoDB" id="9793111at2"/>
<dbReference type="RefSeq" id="WP_005011402.1">
    <property type="nucleotide sequence ID" value="NZ_HG422173.1"/>
</dbReference>
<evidence type="ECO:0000256" key="7">
    <source>
        <dbReference type="ARBA" id="ARBA00008976"/>
    </source>
</evidence>
<keyword evidence="10 20" id="KW-0547">Nucleotide-binding</keyword>
<comment type="caution">
    <text evidence="22">The sequence shown here is derived from an EMBL/GenBank/DDBJ whole genome shotgun (WGS) entry which is preliminary data.</text>
</comment>
<dbReference type="GO" id="GO:0030145">
    <property type="term" value="F:manganese ion binding"/>
    <property type="evidence" value="ECO:0007669"/>
    <property type="project" value="UniProtKB-UniRule"/>
</dbReference>
<dbReference type="GO" id="GO:0008686">
    <property type="term" value="F:3,4-dihydroxy-2-butanone-4-phosphate synthase activity"/>
    <property type="evidence" value="ECO:0007669"/>
    <property type="project" value="UniProtKB-UniRule"/>
</dbReference>
<dbReference type="EMBL" id="CAQJ01000101">
    <property type="protein sequence ID" value="CCQ91990.1"/>
    <property type="molecule type" value="Genomic_DNA"/>
</dbReference>
<comment type="pathway">
    <text evidence="5 20">Cofactor biosynthesis; riboflavin biosynthesis; 2-hydroxy-3-oxobutyl phosphate from D-ribulose 5-phosphate: step 1/1.</text>
</comment>
<feature type="site" description="Essential for DHBP synthase activity" evidence="20">
    <location>
        <position position="136"/>
    </location>
</feature>
<dbReference type="PANTHER" id="PTHR21327:SF18">
    <property type="entry name" value="3,4-DIHYDROXY-2-BUTANONE 4-PHOSPHATE SYNTHASE"/>
    <property type="match status" value="1"/>
</dbReference>
<evidence type="ECO:0000256" key="8">
    <source>
        <dbReference type="ARBA" id="ARBA00022619"/>
    </source>
</evidence>
<dbReference type="Gene3D" id="3.90.870.10">
    <property type="entry name" value="DHBP synthase"/>
    <property type="match status" value="1"/>
</dbReference>
<evidence type="ECO:0000256" key="4">
    <source>
        <dbReference type="ARBA" id="ARBA00004853"/>
    </source>
</evidence>
<feature type="binding site" evidence="20">
    <location>
        <position position="38"/>
    </location>
    <ligand>
        <name>Mg(2+)</name>
        <dbReference type="ChEBI" id="CHEBI:18420"/>
        <label>1</label>
    </ligand>
</feature>
<dbReference type="Proteomes" id="UP000011704">
    <property type="component" value="Unassembled WGS sequence"/>
</dbReference>
<feature type="binding site" evidence="20">
    <location>
        <begin position="305"/>
        <end position="307"/>
    </location>
    <ligand>
        <name>GTP</name>
        <dbReference type="ChEBI" id="CHEBI:37565"/>
    </ligand>
</feature>
<dbReference type="UniPathway" id="UPA00275">
    <property type="reaction ID" value="UER00399"/>
</dbReference>
<dbReference type="GO" id="GO:0000287">
    <property type="term" value="F:magnesium ion binding"/>
    <property type="evidence" value="ECO:0007669"/>
    <property type="project" value="UniProtKB-UniRule"/>
</dbReference>
<reference evidence="22 23" key="1">
    <citation type="journal article" date="2013" name="Front. Microbiol.">
        <title>The genome of Nitrospina gracilis illuminates the metabolism and evolution of the major marine nitrite oxidizer.</title>
        <authorList>
            <person name="Luecker S."/>
            <person name="Nowka B."/>
            <person name="Rattei T."/>
            <person name="Spieck E."/>
            <person name="and Daims H."/>
        </authorList>
    </citation>
    <scope>NUCLEOTIDE SEQUENCE [LARGE SCALE GENOMIC DNA]</scope>
    <source>
        <strain evidence="22 23">3/211</strain>
    </source>
</reference>
<dbReference type="InterPro" id="IPR000926">
    <property type="entry name" value="RibA"/>
</dbReference>
<gene>
    <name evidence="20 22" type="primary">ribBA</name>
    <name evidence="22" type="ORF">NITGR_910039</name>
</gene>
<keyword evidence="13 20" id="KW-0460">Magnesium</keyword>
<keyword evidence="8 20" id="KW-0686">Riboflavin biosynthesis</keyword>
<evidence type="ECO:0000256" key="2">
    <source>
        <dbReference type="ARBA" id="ARBA00001936"/>
    </source>
</evidence>
<evidence type="ECO:0000256" key="6">
    <source>
        <dbReference type="ARBA" id="ARBA00005520"/>
    </source>
</evidence>
<dbReference type="InterPro" id="IPR036144">
    <property type="entry name" value="RibA-like_sf"/>
</dbReference>
<dbReference type="AlphaFoldDB" id="M1Z1V6"/>
<evidence type="ECO:0000256" key="14">
    <source>
        <dbReference type="ARBA" id="ARBA00023134"/>
    </source>
</evidence>
<feature type="region of interest" description="GTP cyclohydrolase II" evidence="20">
    <location>
        <begin position="212"/>
        <end position="411"/>
    </location>
</feature>
<dbReference type="EC" id="4.1.99.12" evidence="20"/>
<evidence type="ECO:0000256" key="17">
    <source>
        <dbReference type="ARBA" id="ARBA00023268"/>
    </source>
</evidence>
<evidence type="ECO:0000259" key="21">
    <source>
        <dbReference type="Pfam" id="PF00925"/>
    </source>
</evidence>
<keyword evidence="12 20" id="KW-0862">Zinc</keyword>
<feature type="domain" description="GTP cyclohydrolase II" evidence="21">
    <location>
        <begin position="218"/>
        <end position="383"/>
    </location>
</feature>
<evidence type="ECO:0000256" key="1">
    <source>
        <dbReference type="ARBA" id="ARBA00000141"/>
    </source>
</evidence>
<dbReference type="NCBIfam" id="TIGR00505">
    <property type="entry name" value="ribA"/>
    <property type="match status" value="1"/>
</dbReference>
<dbReference type="GO" id="GO:0005829">
    <property type="term" value="C:cytosol"/>
    <property type="evidence" value="ECO:0007669"/>
    <property type="project" value="TreeGrafter"/>
</dbReference>
<keyword evidence="11 20" id="KW-0378">Hydrolase</keyword>
<evidence type="ECO:0000256" key="13">
    <source>
        <dbReference type="ARBA" id="ARBA00022842"/>
    </source>
</evidence>
<dbReference type="HAMAP" id="MF_00179">
    <property type="entry name" value="RibA"/>
    <property type="match status" value="1"/>
</dbReference>
<evidence type="ECO:0000256" key="9">
    <source>
        <dbReference type="ARBA" id="ARBA00022723"/>
    </source>
</evidence>
<feature type="binding site" evidence="20">
    <location>
        <position position="42"/>
    </location>
    <ligand>
        <name>D-ribulose 5-phosphate</name>
        <dbReference type="ChEBI" id="CHEBI:58121"/>
    </ligand>
</feature>
<evidence type="ECO:0000313" key="23">
    <source>
        <dbReference type="Proteomes" id="UP000011704"/>
    </source>
</evidence>
<comment type="caution">
    <text evidence="20">Lacks conserved residue(s) required for the propagation of feature annotation.</text>
</comment>
<comment type="catalytic activity">
    <reaction evidence="1 20">
        <text>D-ribulose 5-phosphate = (2S)-2-hydroxy-3-oxobutyl phosphate + formate + H(+)</text>
        <dbReference type="Rhea" id="RHEA:18457"/>
        <dbReference type="ChEBI" id="CHEBI:15378"/>
        <dbReference type="ChEBI" id="CHEBI:15740"/>
        <dbReference type="ChEBI" id="CHEBI:58121"/>
        <dbReference type="ChEBI" id="CHEBI:58830"/>
        <dbReference type="EC" id="4.1.99.12"/>
    </reaction>
</comment>
<proteinExistence type="inferred from homology"/>
<comment type="catalytic activity">
    <reaction evidence="19 20">
        <text>GTP + 4 H2O = 2,5-diamino-6-hydroxy-4-(5-phosphoribosylamino)-pyrimidine + formate + 2 phosphate + 3 H(+)</text>
        <dbReference type="Rhea" id="RHEA:23704"/>
        <dbReference type="ChEBI" id="CHEBI:15377"/>
        <dbReference type="ChEBI" id="CHEBI:15378"/>
        <dbReference type="ChEBI" id="CHEBI:15740"/>
        <dbReference type="ChEBI" id="CHEBI:37565"/>
        <dbReference type="ChEBI" id="CHEBI:43474"/>
        <dbReference type="ChEBI" id="CHEBI:58614"/>
        <dbReference type="EC" id="3.5.4.25"/>
    </reaction>
</comment>
<keyword evidence="17 20" id="KW-0511">Multifunctional enzyme</keyword>
<comment type="function">
    <text evidence="3 20">Catalyzes the conversion of D-ribulose 5-phosphate to formate and 3,4-dihydroxy-2-butanone 4-phosphate.</text>
</comment>
<dbReference type="GO" id="GO:0003935">
    <property type="term" value="F:GTP cyclohydrolase II activity"/>
    <property type="evidence" value="ECO:0007669"/>
    <property type="project" value="UniProtKB-UniRule"/>
</dbReference>
<feature type="binding site" evidence="20">
    <location>
        <position position="280"/>
    </location>
    <ligand>
        <name>Zn(2+)</name>
        <dbReference type="ChEBI" id="CHEBI:29105"/>
        <note>catalytic</note>
    </ligand>
</feature>
<evidence type="ECO:0000256" key="16">
    <source>
        <dbReference type="ARBA" id="ARBA00023239"/>
    </source>
</evidence>
<feature type="active site" description="Nucleophile; for GTP cyclohydrolase activity" evidence="20">
    <location>
        <position position="341"/>
    </location>
</feature>
<dbReference type="FunFam" id="3.40.50.10990:FF:000001">
    <property type="entry name" value="Riboflavin biosynthesis protein RibBA"/>
    <property type="match status" value="1"/>
</dbReference>
<dbReference type="InterPro" id="IPR016299">
    <property type="entry name" value="Riboflavin_synth_RibBA"/>
</dbReference>
<keyword evidence="14 20" id="KW-0342">GTP-binding</keyword>
<comment type="cofactor">
    <cofactor evidence="20">
        <name>Mg(2+)</name>
        <dbReference type="ChEBI" id="CHEBI:18420"/>
    </cofactor>
    <cofactor evidence="20">
        <name>Mn(2+)</name>
        <dbReference type="ChEBI" id="CHEBI:29035"/>
    </cofactor>
    <text evidence="20">Binds 2 divalent metal cations per subunit. Magnesium or manganese.</text>
</comment>
<feature type="binding site" evidence="20">
    <location>
        <begin position="262"/>
        <end position="266"/>
    </location>
    <ligand>
        <name>GTP</name>
        <dbReference type="ChEBI" id="CHEBI:37565"/>
    </ligand>
</feature>
<feature type="binding site" evidence="20">
    <location>
        <position position="174"/>
    </location>
    <ligand>
        <name>D-ribulose 5-phosphate</name>
        <dbReference type="ChEBI" id="CHEBI:58121"/>
    </ligand>
</feature>
<sequence>MSKGNTKKEKPVFSSIEDAIEDVRQGKMIVIVDDEDRENEGDLMIASDCVTPEAINFMAKFGRGLVCLAMTEERTQELGLQMMTGDNQSRFETPFTVSIDARNGISTGISAADRAHTIKVAMDPKTRPYDLVIPGHIFPLRAREGGVLVRAGQTEGSVDMARLAGLTPSGVICEIMNDDGTMARVPELTKFCKKHDLKMITIKDLMEYRLNSETLVEEVASTLLPTEFGEFQAVAFRNKLIDQVHIALIKGDIQEDEPTLVRVHSQCLTGDVFGSFRCDCGEQLSKALEMIEKEGRGVLLYLYQEGRGIGILNKLKAYALQDEGQDTVEANASLGFKPDLRDYGIGAQILRALGLGKIRIMSNNPRKIVGLEAYGLEMVERVPIEVQPNKQNIRYLKTKQMKMGHLIKNVF</sequence>
<dbReference type="InterPro" id="IPR000422">
    <property type="entry name" value="DHBP_synthase_RibB"/>
</dbReference>
<dbReference type="EC" id="3.5.4.25" evidence="20"/>
<comment type="similarity">
    <text evidence="7 20">In the C-terminal section; belongs to the GTP cyclohydrolase II family.</text>
</comment>
<evidence type="ECO:0000256" key="12">
    <source>
        <dbReference type="ARBA" id="ARBA00022833"/>
    </source>
</evidence>
<feature type="binding site" evidence="20">
    <location>
        <position position="283"/>
    </location>
    <ligand>
        <name>GTP</name>
        <dbReference type="ChEBI" id="CHEBI:37565"/>
    </ligand>
</feature>
<dbReference type="Pfam" id="PF00925">
    <property type="entry name" value="GTP_cyclohydro2"/>
    <property type="match status" value="1"/>
</dbReference>
<dbReference type="InterPro" id="IPR017945">
    <property type="entry name" value="DHBP_synth_RibB-like_a/b_dom"/>
</dbReference>
<dbReference type="GO" id="GO:0008270">
    <property type="term" value="F:zinc ion binding"/>
    <property type="evidence" value="ECO:0007669"/>
    <property type="project" value="UniProtKB-UniRule"/>
</dbReference>
<dbReference type="GO" id="GO:0005525">
    <property type="term" value="F:GTP binding"/>
    <property type="evidence" value="ECO:0007669"/>
    <property type="project" value="UniProtKB-KW"/>
</dbReference>
<evidence type="ECO:0000256" key="20">
    <source>
        <dbReference type="HAMAP-Rule" id="MF_01283"/>
    </source>
</evidence>
<keyword evidence="15 20" id="KW-0464">Manganese</keyword>
<dbReference type="SUPFAM" id="SSF142695">
    <property type="entry name" value="RibA-like"/>
    <property type="match status" value="1"/>
</dbReference>
<evidence type="ECO:0000313" key="22">
    <source>
        <dbReference type="EMBL" id="CCQ91990.1"/>
    </source>
</evidence>
<dbReference type="HOGENOM" id="CLU_020273_1_2_0"/>
<evidence type="ECO:0000256" key="15">
    <source>
        <dbReference type="ARBA" id="ARBA00023211"/>
    </source>
</evidence>
<protein>
    <recommendedName>
        <fullName evidence="20">Riboflavin biosynthesis protein RibBA</fullName>
    </recommendedName>
    <domain>
        <recommendedName>
            <fullName evidence="20">3,4-dihydroxy-2-butanone 4-phosphate synthase</fullName>
            <shortName evidence="20">DHBP synthase</shortName>
            <ecNumber evidence="20">4.1.99.12</ecNumber>
        </recommendedName>
    </domain>
    <domain>
        <recommendedName>
            <fullName evidence="20">GTP cyclohydrolase-2</fullName>
            <ecNumber evidence="20">3.5.4.25</ecNumber>
        </recommendedName>
        <alternativeName>
            <fullName evidence="20">GTP cyclohydrolase II</fullName>
        </alternativeName>
    </domain>
</protein>
<feature type="site" description="Essential for DHBP synthase activity" evidence="20">
    <location>
        <position position="174"/>
    </location>
</feature>
<dbReference type="NCBIfam" id="TIGR00506">
    <property type="entry name" value="ribB"/>
    <property type="match status" value="1"/>
</dbReference>
<evidence type="ECO:0000256" key="11">
    <source>
        <dbReference type="ARBA" id="ARBA00022801"/>
    </source>
</evidence>
<dbReference type="CDD" id="cd00641">
    <property type="entry name" value="GTP_cyclohydro2"/>
    <property type="match status" value="1"/>
</dbReference>
<dbReference type="Pfam" id="PF00926">
    <property type="entry name" value="DHBP_synthase"/>
    <property type="match status" value="1"/>
</dbReference>
<dbReference type="FunFam" id="3.90.870.10:FF:000001">
    <property type="entry name" value="Riboflavin biosynthesis protein RibBA"/>
    <property type="match status" value="1"/>
</dbReference>
<keyword evidence="23" id="KW-1185">Reference proteome</keyword>
<feature type="binding site" evidence="20">
    <location>
        <position position="278"/>
    </location>
    <ligand>
        <name>Zn(2+)</name>
        <dbReference type="ChEBI" id="CHEBI:29105"/>
        <note>catalytic</note>
    </ligand>
</feature>
<feature type="active site" description="Proton acceptor; for GTP cyclohydrolase activity" evidence="20">
    <location>
        <position position="339"/>
    </location>
</feature>
<feature type="binding site" evidence="20">
    <location>
        <begin position="37"/>
        <end position="38"/>
    </location>
    <ligand>
        <name>D-ribulose 5-phosphate</name>
        <dbReference type="ChEBI" id="CHEBI:58121"/>
    </ligand>
</feature>
<dbReference type="PIRSF" id="PIRSF001259">
    <property type="entry name" value="RibA"/>
    <property type="match status" value="1"/>
</dbReference>
<dbReference type="Gene3D" id="3.40.50.10990">
    <property type="entry name" value="GTP cyclohydrolase II"/>
    <property type="match status" value="1"/>
</dbReference>
<feature type="binding site" evidence="20">
    <location>
        <position position="362"/>
    </location>
    <ligand>
        <name>GTP</name>
        <dbReference type="ChEBI" id="CHEBI:37565"/>
    </ligand>
</feature>
<comment type="similarity">
    <text evidence="6 20">In the N-terminal section; belongs to the DHBP synthase family.</text>
</comment>
<feature type="binding site" evidence="20">
    <location>
        <position position="267"/>
    </location>
    <ligand>
        <name>Zn(2+)</name>
        <dbReference type="ChEBI" id="CHEBI:29105"/>
        <note>catalytic</note>
    </ligand>
</feature>
<feature type="binding site" evidence="20">
    <location>
        <position position="38"/>
    </location>
    <ligand>
        <name>Mg(2+)</name>
        <dbReference type="ChEBI" id="CHEBI:18420"/>
        <label>2</label>
    </ligand>
</feature>
<organism evidence="22 23">
    <name type="scientific">Nitrospina gracilis (strain 3/211)</name>
    <dbReference type="NCBI Taxonomy" id="1266370"/>
    <lineage>
        <taxon>Bacteria</taxon>
        <taxon>Pseudomonadati</taxon>
        <taxon>Nitrospinota/Tectimicrobiota group</taxon>
        <taxon>Nitrospinota</taxon>
        <taxon>Nitrospinia</taxon>
        <taxon>Nitrospinales</taxon>
        <taxon>Nitrospinaceae</taxon>
        <taxon>Nitrospina</taxon>
    </lineage>
</organism>
<comment type="pathway">
    <text evidence="4 20">Cofactor biosynthesis; riboflavin biosynthesis; 5-amino-6-(D-ribitylamino)uracil from GTP: step 1/4.</text>
</comment>
<dbReference type="PANTHER" id="PTHR21327">
    <property type="entry name" value="GTP CYCLOHYDROLASE II-RELATED"/>
    <property type="match status" value="1"/>
</dbReference>
<dbReference type="GO" id="GO:0009231">
    <property type="term" value="P:riboflavin biosynthetic process"/>
    <property type="evidence" value="ECO:0007669"/>
    <property type="project" value="UniProtKB-UniRule"/>
</dbReference>
<keyword evidence="16 20" id="KW-0456">Lyase</keyword>